<sequence>MKALLVAAGTVVAWVPSIALAPSGEAEIVTMPAHEKQFTSPNGMVFSVGSRDETINRIPPLNMMGTTREAFVSGTAYARLEGDAAGKLRMGYHVGCAVSIGTGTVGFQPEIIIAPQAFLNIGPVAVLDLGPGEVVEVPIREKELIPGKLVQVVVRDFHLRVDACSGPVTLRQYAYVDLATPELDDSGAVFGDPSWL</sequence>
<reference evidence="3 4" key="1">
    <citation type="submission" date="2020-10" db="EMBL/GenBank/DDBJ databases">
        <title>Identification of Nocardia species via Next-generation sequencing and recognition of intraspecies genetic diversity.</title>
        <authorList>
            <person name="Li P."/>
            <person name="Li P."/>
            <person name="Lu B."/>
        </authorList>
    </citation>
    <scope>NUCLEOTIDE SEQUENCE [LARGE SCALE GENOMIC DNA]</scope>
    <source>
        <strain evidence="3 4">BJ06-0157</strain>
    </source>
</reference>
<dbReference type="SUPFAM" id="SSF56959">
    <property type="entry name" value="Leukocidin-like"/>
    <property type="match status" value="1"/>
</dbReference>
<dbReference type="InterPro" id="IPR015286">
    <property type="entry name" value="Porin_fam_mycobact-type"/>
</dbReference>
<dbReference type="Gene3D" id="2.60.40.1650">
    <property type="entry name" value="Porin MspA (Ig-like beta-sandwich domain)"/>
    <property type="match status" value="2"/>
</dbReference>
<evidence type="ECO:0000256" key="2">
    <source>
        <dbReference type="SAM" id="SignalP"/>
    </source>
</evidence>
<dbReference type="InterPro" id="IPR036435">
    <property type="entry name" value="Leukocidin/porin_MspA_sf"/>
</dbReference>
<comment type="caution">
    <text evidence="3">The sequence shown here is derived from an EMBL/GenBank/DDBJ whole genome shotgun (WGS) entry which is preliminary data.</text>
</comment>
<name>A0ABS0CYF5_9NOCA</name>
<gene>
    <name evidence="3" type="ORF">IU459_20290</name>
</gene>
<accession>A0ABS0CYF5</accession>
<keyword evidence="4" id="KW-1185">Reference proteome</keyword>
<feature type="signal peptide" evidence="2">
    <location>
        <begin position="1"/>
        <end position="21"/>
    </location>
</feature>
<proteinExistence type="predicted"/>
<protein>
    <submittedName>
        <fullName evidence="3">MspA family porin</fullName>
    </submittedName>
</protein>
<dbReference type="Pfam" id="PF09203">
    <property type="entry name" value="MspA"/>
    <property type="match status" value="1"/>
</dbReference>
<dbReference type="EMBL" id="JADLQX010000015">
    <property type="protein sequence ID" value="MBF6299864.1"/>
    <property type="molecule type" value="Genomic_DNA"/>
</dbReference>
<evidence type="ECO:0000313" key="4">
    <source>
        <dbReference type="Proteomes" id="UP000702209"/>
    </source>
</evidence>
<feature type="chain" id="PRO_5045755075" evidence="2">
    <location>
        <begin position="22"/>
        <end position="196"/>
    </location>
</feature>
<evidence type="ECO:0000313" key="3">
    <source>
        <dbReference type="EMBL" id="MBF6299864.1"/>
    </source>
</evidence>
<evidence type="ECO:0000256" key="1">
    <source>
        <dbReference type="ARBA" id="ARBA00022729"/>
    </source>
</evidence>
<dbReference type="Proteomes" id="UP000702209">
    <property type="component" value="Unassembled WGS sequence"/>
</dbReference>
<keyword evidence="1 2" id="KW-0732">Signal</keyword>
<organism evidence="3 4">
    <name type="scientific">Nocardia amamiensis</name>
    <dbReference type="NCBI Taxonomy" id="404578"/>
    <lineage>
        <taxon>Bacteria</taxon>
        <taxon>Bacillati</taxon>
        <taxon>Actinomycetota</taxon>
        <taxon>Actinomycetes</taxon>
        <taxon>Mycobacteriales</taxon>
        <taxon>Nocardiaceae</taxon>
        <taxon>Nocardia</taxon>
    </lineage>
</organism>